<organism evidence="2 3">
    <name type="scientific">Heyndrickxia coagulans</name>
    <name type="common">Weizmannia coagulans</name>
    <dbReference type="NCBI Taxonomy" id="1398"/>
    <lineage>
        <taxon>Bacteria</taxon>
        <taxon>Bacillati</taxon>
        <taxon>Bacillota</taxon>
        <taxon>Bacilli</taxon>
        <taxon>Bacillales</taxon>
        <taxon>Bacillaceae</taxon>
        <taxon>Heyndrickxia</taxon>
    </lineage>
</organism>
<evidence type="ECO:0000256" key="1">
    <source>
        <dbReference type="SAM" id="Phobius"/>
    </source>
</evidence>
<dbReference type="Pfam" id="PF03613">
    <property type="entry name" value="EIID-AGA"/>
    <property type="match status" value="1"/>
</dbReference>
<sequence>MSNQVISEKNNITKKDFRKTFWRSFTLLNSFNYERMEALGYMFSIMPELKKIYKDDPEGLKQAYHRHMEAFNMTIAPAPFVMGISVAMEEQAKEDPNMDRSSINAVKVALMGPLGGIGDTFFWGIFRIIACSIGVSFAKQGNILAPLIMLILFNIPTFLTRWYGLKIGYAQGSKILSDLQESGKMQLFTYCAGIVGVMAIGCMIASQINITSPLHFAIAGQKVVIQTYLNQIMPKLLPLLTTLGIFWAIKKQIKVTKIISSIVVIGFILGVFGIIGG</sequence>
<dbReference type="InterPro" id="IPR004704">
    <property type="entry name" value="PTS_IID_man"/>
</dbReference>
<dbReference type="GO" id="GO:0016740">
    <property type="term" value="F:transferase activity"/>
    <property type="evidence" value="ECO:0007669"/>
    <property type="project" value="UniProtKB-KW"/>
</dbReference>
<dbReference type="AlphaFoldDB" id="A0A150KIL4"/>
<dbReference type="GO" id="GO:0005886">
    <property type="term" value="C:plasma membrane"/>
    <property type="evidence" value="ECO:0007669"/>
    <property type="project" value="TreeGrafter"/>
</dbReference>
<keyword evidence="2" id="KW-0808">Transferase</keyword>
<feature type="transmembrane region" description="Helical" evidence="1">
    <location>
        <begin position="185"/>
        <end position="208"/>
    </location>
</feature>
<dbReference type="PANTHER" id="PTHR32502:SF23">
    <property type="entry name" value="TRANSPORT PROTEIN, PTS SYSTEM"/>
    <property type="match status" value="1"/>
</dbReference>
<accession>A0A150KIL4</accession>
<reference evidence="2 3" key="1">
    <citation type="submission" date="2016-01" db="EMBL/GenBank/DDBJ databases">
        <title>Genome Sequences of Twelve Sporeforming Bacillus Species Isolated from Foods.</title>
        <authorList>
            <person name="Berendsen E.M."/>
            <person name="Wells-Bennik M.H."/>
            <person name="Krawcyk A.O."/>
            <person name="De Jong A."/>
            <person name="Holsappel S."/>
            <person name="Eijlander R.T."/>
            <person name="Kuipers O.P."/>
        </authorList>
    </citation>
    <scope>NUCLEOTIDE SEQUENCE [LARGE SCALE GENOMIC DNA]</scope>
    <source>
        <strain evidence="2 3">B4099</strain>
    </source>
</reference>
<proteinExistence type="predicted"/>
<dbReference type="PANTHER" id="PTHR32502">
    <property type="entry name" value="N-ACETYLGALACTOSAMINE PERMEASE II COMPONENT-RELATED"/>
    <property type="match status" value="1"/>
</dbReference>
<keyword evidence="1" id="KW-0472">Membrane</keyword>
<dbReference type="Proteomes" id="UP000075304">
    <property type="component" value="Unassembled WGS sequence"/>
</dbReference>
<comment type="caution">
    <text evidence="2">The sequence shown here is derived from an EMBL/GenBank/DDBJ whole genome shotgun (WGS) entry which is preliminary data.</text>
</comment>
<dbReference type="GO" id="GO:0009401">
    <property type="term" value="P:phosphoenolpyruvate-dependent sugar phosphotransferase system"/>
    <property type="evidence" value="ECO:0007669"/>
    <property type="project" value="InterPro"/>
</dbReference>
<dbReference type="EMBL" id="LQYI01000009">
    <property type="protein sequence ID" value="KYC73245.1"/>
    <property type="molecule type" value="Genomic_DNA"/>
</dbReference>
<evidence type="ECO:0000313" key="2">
    <source>
        <dbReference type="EMBL" id="KYC73245.1"/>
    </source>
</evidence>
<dbReference type="EC" id="2.7.1.69" evidence="2"/>
<keyword evidence="1" id="KW-0812">Transmembrane</keyword>
<feature type="transmembrane region" description="Helical" evidence="1">
    <location>
        <begin position="143"/>
        <end position="164"/>
    </location>
</feature>
<dbReference type="PROSITE" id="PS51108">
    <property type="entry name" value="PTS_EIID"/>
    <property type="match status" value="1"/>
</dbReference>
<feature type="transmembrane region" description="Helical" evidence="1">
    <location>
        <begin position="228"/>
        <end position="249"/>
    </location>
</feature>
<protein>
    <submittedName>
        <fullName evidence="2">PTS system, mannose-specific IID component</fullName>
        <ecNumber evidence="2">2.7.1.69</ecNumber>
    </submittedName>
</protein>
<evidence type="ECO:0000313" key="3">
    <source>
        <dbReference type="Proteomes" id="UP000075304"/>
    </source>
</evidence>
<dbReference type="PATRIC" id="fig|1398.25.peg.3691"/>
<dbReference type="InterPro" id="IPR050303">
    <property type="entry name" value="GatZ_KbaZ_carbometab"/>
</dbReference>
<feature type="transmembrane region" description="Helical" evidence="1">
    <location>
        <begin position="258"/>
        <end position="276"/>
    </location>
</feature>
<gene>
    <name evidence="2" type="ORF">B4099_1969</name>
</gene>
<dbReference type="RefSeq" id="WP_061574216.1">
    <property type="nucleotide sequence ID" value="NZ_LQYI01000009.1"/>
</dbReference>
<keyword evidence="1" id="KW-1133">Transmembrane helix</keyword>
<name>A0A150KIL4_HEYCO</name>